<sequence>MRVGILSSQTINLINEKVLSYQNNTSINTTYICGFRHEADSINNLICGFLPIFENISSGSLMSVAVDYLNNIECEPKEYDKQFRHHTNLPSELTIREGAR</sequence>
<protein>
    <submittedName>
        <fullName evidence="1">Uncharacterized protein</fullName>
    </submittedName>
</protein>
<proteinExistence type="predicted"/>
<evidence type="ECO:0000313" key="2">
    <source>
        <dbReference type="Proteomes" id="UP000684084"/>
    </source>
</evidence>
<comment type="caution">
    <text evidence="1">The sequence shown here is derived from an EMBL/GenBank/DDBJ whole genome shotgun (WGS) entry which is preliminary data.</text>
</comment>
<evidence type="ECO:0000313" key="1">
    <source>
        <dbReference type="EMBL" id="CAB5346552.1"/>
    </source>
</evidence>
<reference evidence="1" key="1">
    <citation type="submission" date="2020-05" db="EMBL/GenBank/DDBJ databases">
        <authorList>
            <person name="Rincon C."/>
            <person name="Sanders R I."/>
            <person name="Robbins C."/>
            <person name="Chaturvedi A."/>
        </authorList>
    </citation>
    <scope>NUCLEOTIDE SEQUENCE</scope>
    <source>
        <strain evidence="1">CHB12</strain>
    </source>
</reference>
<gene>
    <name evidence="1" type="ORF">CHRIB12_LOCUS4233</name>
</gene>
<dbReference type="AlphaFoldDB" id="A0A915YV68"/>
<dbReference type="OrthoDB" id="2446411at2759"/>
<accession>A0A915YV68</accession>
<dbReference type="Proteomes" id="UP000684084">
    <property type="component" value="Unassembled WGS sequence"/>
</dbReference>
<dbReference type="EMBL" id="CAGKOT010000006">
    <property type="protein sequence ID" value="CAB5346552.1"/>
    <property type="molecule type" value="Genomic_DNA"/>
</dbReference>
<name>A0A915YV68_9GLOM</name>
<organism evidence="1 2">
    <name type="scientific">Rhizophagus irregularis</name>
    <dbReference type="NCBI Taxonomy" id="588596"/>
    <lineage>
        <taxon>Eukaryota</taxon>
        <taxon>Fungi</taxon>
        <taxon>Fungi incertae sedis</taxon>
        <taxon>Mucoromycota</taxon>
        <taxon>Glomeromycotina</taxon>
        <taxon>Glomeromycetes</taxon>
        <taxon>Glomerales</taxon>
        <taxon>Glomeraceae</taxon>
        <taxon>Rhizophagus</taxon>
    </lineage>
</organism>